<keyword evidence="3" id="KW-1185">Reference proteome</keyword>
<comment type="caution">
    <text evidence="1">The sequence shown here is derived from an EMBL/GenBank/DDBJ whole genome shotgun (WGS) entry which is preliminary data.</text>
</comment>
<reference evidence="2 3" key="2">
    <citation type="submission" date="2024-07" db="EMBL/GenBank/DDBJ databases">
        <authorList>
            <person name="Akdeniz Z."/>
        </authorList>
    </citation>
    <scope>NUCLEOTIDE SEQUENCE [LARGE SCALE GENOMIC DNA]</scope>
</reference>
<accession>A0AA86Q5C6</accession>
<dbReference type="Proteomes" id="UP001642409">
    <property type="component" value="Unassembled WGS sequence"/>
</dbReference>
<proteinExistence type="predicted"/>
<organism evidence="1">
    <name type="scientific">Hexamita inflata</name>
    <dbReference type="NCBI Taxonomy" id="28002"/>
    <lineage>
        <taxon>Eukaryota</taxon>
        <taxon>Metamonada</taxon>
        <taxon>Diplomonadida</taxon>
        <taxon>Hexamitidae</taxon>
        <taxon>Hexamitinae</taxon>
        <taxon>Hexamita</taxon>
    </lineage>
</organism>
<dbReference type="EMBL" id="CATOUU010000762">
    <property type="protein sequence ID" value="CAI9946400.1"/>
    <property type="molecule type" value="Genomic_DNA"/>
</dbReference>
<protein>
    <submittedName>
        <fullName evidence="2">Hypothetical_protein</fullName>
    </submittedName>
</protein>
<dbReference type="AlphaFoldDB" id="A0AA86Q5C6"/>
<dbReference type="EMBL" id="CAXDID020000089">
    <property type="protein sequence ID" value="CAL6021562.1"/>
    <property type="molecule type" value="Genomic_DNA"/>
</dbReference>
<reference evidence="1" key="1">
    <citation type="submission" date="2023-06" db="EMBL/GenBank/DDBJ databases">
        <authorList>
            <person name="Kurt Z."/>
        </authorList>
    </citation>
    <scope>NUCLEOTIDE SEQUENCE</scope>
</reference>
<evidence type="ECO:0000313" key="2">
    <source>
        <dbReference type="EMBL" id="CAL6021562.1"/>
    </source>
</evidence>
<evidence type="ECO:0000313" key="1">
    <source>
        <dbReference type="EMBL" id="CAI9946400.1"/>
    </source>
</evidence>
<name>A0AA86Q5C6_9EUKA</name>
<evidence type="ECO:0000313" key="3">
    <source>
        <dbReference type="Proteomes" id="UP001642409"/>
    </source>
</evidence>
<sequence length="134" mass="16326">MKDGESHIFRFVYMCKQYRQVKSLGLELETGMEEQSVQLKFQSLYFQILLGQTNTMFQVYSQAWSILEWMPFHEFVDSTFRYQVFFDERNKQYQNDKNPVFMFSFLMHCLSQKQKNRLFLSQNILTQVMHRVQS</sequence>
<gene>
    <name evidence="2" type="ORF">HINF_LOCUS28226</name>
    <name evidence="1" type="ORF">HINF_LOCUS34045</name>
</gene>